<evidence type="ECO:0000259" key="1">
    <source>
        <dbReference type="PROSITE" id="PS51186"/>
    </source>
</evidence>
<gene>
    <name evidence="2" type="ORF">GHT07_16805</name>
</gene>
<dbReference type="Gene3D" id="3.40.630.30">
    <property type="match status" value="1"/>
</dbReference>
<dbReference type="EMBL" id="WJBU01000018">
    <property type="protein sequence ID" value="MRD48938.1"/>
    <property type="molecule type" value="Genomic_DNA"/>
</dbReference>
<dbReference type="OrthoDB" id="9814648at2"/>
<dbReference type="AlphaFoldDB" id="A0A844B2H3"/>
<dbReference type="SUPFAM" id="SSF55729">
    <property type="entry name" value="Acyl-CoA N-acyltransferases (Nat)"/>
    <property type="match status" value="1"/>
</dbReference>
<accession>A0A844B2H3</accession>
<dbReference type="PANTHER" id="PTHR43415">
    <property type="entry name" value="SPERMIDINE N(1)-ACETYLTRANSFERASE"/>
    <property type="match status" value="1"/>
</dbReference>
<dbReference type="GO" id="GO:0016747">
    <property type="term" value="F:acyltransferase activity, transferring groups other than amino-acyl groups"/>
    <property type="evidence" value="ECO:0007669"/>
    <property type="project" value="InterPro"/>
</dbReference>
<dbReference type="InterPro" id="IPR000182">
    <property type="entry name" value="GNAT_dom"/>
</dbReference>
<organism evidence="2 3">
    <name type="scientific">Caenimonas koreensis DSM 17982</name>
    <dbReference type="NCBI Taxonomy" id="1121255"/>
    <lineage>
        <taxon>Bacteria</taxon>
        <taxon>Pseudomonadati</taxon>
        <taxon>Pseudomonadota</taxon>
        <taxon>Betaproteobacteria</taxon>
        <taxon>Burkholderiales</taxon>
        <taxon>Comamonadaceae</taxon>
        <taxon>Caenimonas</taxon>
    </lineage>
</organism>
<evidence type="ECO:0000313" key="3">
    <source>
        <dbReference type="Proteomes" id="UP000487350"/>
    </source>
</evidence>
<dbReference type="Pfam" id="PF13302">
    <property type="entry name" value="Acetyltransf_3"/>
    <property type="match status" value="1"/>
</dbReference>
<dbReference type="PANTHER" id="PTHR43415:SF3">
    <property type="entry name" value="GNAT-FAMILY ACETYLTRANSFERASE"/>
    <property type="match status" value="1"/>
</dbReference>
<proteinExistence type="predicted"/>
<protein>
    <submittedName>
        <fullName evidence="2">GNAT family N-acetyltransferase</fullName>
    </submittedName>
</protein>
<reference evidence="2 3" key="1">
    <citation type="submission" date="2019-11" db="EMBL/GenBank/DDBJ databases">
        <title>Caenimonas koreensis gen. nov., sp. nov., isolated from activated sludge.</title>
        <authorList>
            <person name="Seung H.R."/>
        </authorList>
    </citation>
    <scope>NUCLEOTIDE SEQUENCE [LARGE SCALE GENOMIC DNA]</scope>
    <source>
        <strain evidence="2 3">EMB320</strain>
    </source>
</reference>
<keyword evidence="3" id="KW-1185">Reference proteome</keyword>
<name>A0A844B2H3_9BURK</name>
<keyword evidence="2" id="KW-0808">Transferase</keyword>
<sequence>MTAANFSATSPARTAACVRLRPTMSSDLEYVVSLEQDPENNPFITPWDRTQHEAAIRFPDFRHFIIEAGEDLAAAGFLILIGCRSPHQSLELKRMVIQAKGFGFGRAALRAAKKIAFDDLHAHRFWLDVKSRNSRAKALYDSEGFVEEGCLREAVKLENGFESLIVMSMLRTEFTGRRSLALEVRG</sequence>
<dbReference type="Proteomes" id="UP000487350">
    <property type="component" value="Unassembled WGS sequence"/>
</dbReference>
<comment type="caution">
    <text evidence="2">The sequence shown here is derived from an EMBL/GenBank/DDBJ whole genome shotgun (WGS) entry which is preliminary data.</text>
</comment>
<dbReference type="RefSeq" id="WP_153586256.1">
    <property type="nucleotide sequence ID" value="NZ_WJBU01000018.1"/>
</dbReference>
<dbReference type="PROSITE" id="PS51186">
    <property type="entry name" value="GNAT"/>
    <property type="match status" value="1"/>
</dbReference>
<dbReference type="InterPro" id="IPR016181">
    <property type="entry name" value="Acyl_CoA_acyltransferase"/>
</dbReference>
<evidence type="ECO:0000313" key="2">
    <source>
        <dbReference type="EMBL" id="MRD48938.1"/>
    </source>
</evidence>
<feature type="domain" description="N-acetyltransferase" evidence="1">
    <location>
        <begin position="18"/>
        <end position="172"/>
    </location>
</feature>